<proteinExistence type="predicted"/>
<keyword evidence="2" id="KW-1185">Reference proteome</keyword>
<dbReference type="Proteomes" id="UP000276215">
    <property type="component" value="Unassembled WGS sequence"/>
</dbReference>
<dbReference type="AlphaFoldDB" id="A0A3N4J8Y1"/>
<evidence type="ECO:0000313" key="2">
    <source>
        <dbReference type="Proteomes" id="UP000276215"/>
    </source>
</evidence>
<gene>
    <name evidence="1" type="ORF">L873DRAFT_469365</name>
</gene>
<dbReference type="EMBL" id="ML120532">
    <property type="protein sequence ID" value="RPA90264.1"/>
    <property type="molecule type" value="Genomic_DNA"/>
</dbReference>
<accession>A0A3N4J8Y1</accession>
<organism evidence="1 2">
    <name type="scientific">Choiromyces venosus 120613-1</name>
    <dbReference type="NCBI Taxonomy" id="1336337"/>
    <lineage>
        <taxon>Eukaryota</taxon>
        <taxon>Fungi</taxon>
        <taxon>Dikarya</taxon>
        <taxon>Ascomycota</taxon>
        <taxon>Pezizomycotina</taxon>
        <taxon>Pezizomycetes</taxon>
        <taxon>Pezizales</taxon>
        <taxon>Tuberaceae</taxon>
        <taxon>Choiromyces</taxon>
    </lineage>
</organism>
<name>A0A3N4J8Y1_9PEZI</name>
<evidence type="ECO:0000313" key="1">
    <source>
        <dbReference type="EMBL" id="RPA90264.1"/>
    </source>
</evidence>
<protein>
    <submittedName>
        <fullName evidence="1">Uncharacterized protein</fullName>
    </submittedName>
</protein>
<sequence>MLLIEFDFHAGNLVLRAEVFEDWGVNAQAFWLSRKLVFEILWISVMNLLCFQWVEKNKLIGDCYCRTNSAGQDFKLLMRSSWQSFKIPKSSISWDCTNKPSSQQVPHDQHSTLYALQKTSGYTIPSERISLRKRGSFKVYKERVRYSSLNNMLILGYCARC</sequence>
<reference evidence="1 2" key="1">
    <citation type="journal article" date="2018" name="Nat. Ecol. Evol.">
        <title>Pezizomycetes genomes reveal the molecular basis of ectomycorrhizal truffle lifestyle.</title>
        <authorList>
            <person name="Murat C."/>
            <person name="Payen T."/>
            <person name="Noel B."/>
            <person name="Kuo A."/>
            <person name="Morin E."/>
            <person name="Chen J."/>
            <person name="Kohler A."/>
            <person name="Krizsan K."/>
            <person name="Balestrini R."/>
            <person name="Da Silva C."/>
            <person name="Montanini B."/>
            <person name="Hainaut M."/>
            <person name="Levati E."/>
            <person name="Barry K.W."/>
            <person name="Belfiori B."/>
            <person name="Cichocki N."/>
            <person name="Clum A."/>
            <person name="Dockter R.B."/>
            <person name="Fauchery L."/>
            <person name="Guy J."/>
            <person name="Iotti M."/>
            <person name="Le Tacon F."/>
            <person name="Lindquist E.A."/>
            <person name="Lipzen A."/>
            <person name="Malagnac F."/>
            <person name="Mello A."/>
            <person name="Molinier V."/>
            <person name="Miyauchi S."/>
            <person name="Poulain J."/>
            <person name="Riccioni C."/>
            <person name="Rubini A."/>
            <person name="Sitrit Y."/>
            <person name="Splivallo R."/>
            <person name="Traeger S."/>
            <person name="Wang M."/>
            <person name="Zifcakova L."/>
            <person name="Wipf D."/>
            <person name="Zambonelli A."/>
            <person name="Paolocci F."/>
            <person name="Nowrousian M."/>
            <person name="Ottonello S."/>
            <person name="Baldrian P."/>
            <person name="Spatafora J.W."/>
            <person name="Henrissat B."/>
            <person name="Nagy L.G."/>
            <person name="Aury J.M."/>
            <person name="Wincker P."/>
            <person name="Grigoriev I.V."/>
            <person name="Bonfante P."/>
            <person name="Martin F.M."/>
        </authorList>
    </citation>
    <scope>NUCLEOTIDE SEQUENCE [LARGE SCALE GENOMIC DNA]</scope>
    <source>
        <strain evidence="1 2">120613-1</strain>
    </source>
</reference>